<dbReference type="FunFam" id="2.170.130.10:FF:000003">
    <property type="entry name" value="SusC/RagA family TonB-linked outer membrane protein"/>
    <property type="match status" value="1"/>
</dbReference>
<dbReference type="PROSITE" id="PS52016">
    <property type="entry name" value="TONB_DEPENDENT_REC_3"/>
    <property type="match status" value="1"/>
</dbReference>
<evidence type="ECO:0000313" key="6">
    <source>
        <dbReference type="EMBL" id="SEL99946.1"/>
    </source>
</evidence>
<dbReference type="InterPro" id="IPR037066">
    <property type="entry name" value="Plug_dom_sf"/>
</dbReference>
<dbReference type="SUPFAM" id="SSF49464">
    <property type="entry name" value="Carboxypeptidase regulatory domain-like"/>
    <property type="match status" value="1"/>
</dbReference>
<sequence>MKRTITSIVTIKLCLVFMLIFYQSSAQTGAASIQGIVKDNTGQPLPGVSVIATNVQAKLSRTVATDATGKYALTNLPQGSYKLTFSYVGFAKREVADITLKAGEQQNQSVSMEPSGSDLDEVVVVGYGTQKKVNLTGAVSQIDSKALNDRPIANVTQGLQGVIPNLNINFNNGRPGAEGVVNIRGYASINSKNASPLILIDGVPGDLNNINPRDVESVSVLKDASAAAIYGARGAFGVMLVTTKRARAGKINVNYGNNFGWSDLTVRTDFITDGYDAAILNDEAFRRATGNSYTGYTDEDYAELLKRKTDKSLPSVVIDNRKGREQYVYYGNTDWWKEMFRDTQTSMEHSLSFTGGNEKVDFLVSGRMYEKNGIMRLQQDKFRKYNLRGKISAEVTKWLTITNNTQFNYANYTYPGWQNNVDPDKDNSNFVSITVHALPSYVPMNPDGTATYRTELNNYTVGDGVFADLLHGKSKNGEKEYELVNNFSTVFTLSDKLHITGNYAYTFNPTYWFSRRTQAPWSVYPGVIEYLGNDQLTETDYRTDYHVLNAFADYQETLGEHNFKLTAGYNQELQSYKRLYAQRKDLISDDLNDLNLGTGDMDVSGNANTWALQGFFGRLNYDYKGKYLLELNGRYDGTSRFPNGQRFGFFPSISGGWRVSEESFFEPLHRVINEFKLRASYGSLGNQQEAAVYGYIPLLSRGNLSIISNGKRMQYLSSPVPISPFLTWERAETTNFGVDISAFKNRLSTTFDWYVRNTLDMLIPGKTLPAVYGAATPKQNAGDLRNTGWELSVSWQDRTQLGGKPFGYNVGLALSDTKAEITRFDNPSNLLSNYYVGQELGEIWGYRVAGLFQSNQEAIDYQQVVNQDYVNQQRLGAPGDWKNLQAGDVKFIDVNGDGVVNNGKNTLDDPGDQERIGNTLPRYRFGINLGANWGGFDLSVFFQGIGKQNWYPGNNADKFWGPYSRPYYSFIPQDFTDDIWTPENPNAYLPLLRGYDALNDRGALNVKNDRYLQDLAYIRLKNLTIGYSLPAQLIAKAKLTRARIFVSGENLWTATKLRSDYIDPEQASGELTGDINGRAYPFTRTFSLGLDVTF</sequence>
<accession>A0A1H7UT06</accession>
<dbReference type="RefSeq" id="WP_093327747.1">
    <property type="nucleotide sequence ID" value="NZ_FOAF01000006.1"/>
</dbReference>
<dbReference type="Pfam" id="PF13620">
    <property type="entry name" value="CarboxypepD_reg"/>
    <property type="match status" value="1"/>
</dbReference>
<proteinExistence type="inferred from homology"/>
<dbReference type="GO" id="GO:0009279">
    <property type="term" value="C:cell outer membrane"/>
    <property type="evidence" value="ECO:0007669"/>
    <property type="project" value="UniProtKB-SubCell"/>
</dbReference>
<dbReference type="InterPro" id="IPR012910">
    <property type="entry name" value="Plug_dom"/>
</dbReference>
<dbReference type="InterPro" id="IPR000531">
    <property type="entry name" value="Beta-barrel_TonB"/>
</dbReference>
<keyword evidence="1" id="KW-0812">Transmembrane</keyword>
<evidence type="ECO:0000256" key="2">
    <source>
        <dbReference type="RuleBase" id="RU003357"/>
    </source>
</evidence>
<name>A0A1H7UT06_OLID1</name>
<dbReference type="InterPro" id="IPR023997">
    <property type="entry name" value="TonB-dep_OMP_SusC/RagA_CS"/>
</dbReference>
<dbReference type="AlphaFoldDB" id="A0A1H7UT06"/>
<reference evidence="7" key="1">
    <citation type="submission" date="2016-10" db="EMBL/GenBank/DDBJ databases">
        <authorList>
            <person name="Varghese N."/>
            <person name="Submissions S."/>
        </authorList>
    </citation>
    <scope>NUCLEOTIDE SEQUENCE [LARGE SCALE GENOMIC DNA]</scope>
    <source>
        <strain evidence="7">DSM 18733</strain>
    </source>
</reference>
<evidence type="ECO:0000259" key="4">
    <source>
        <dbReference type="Pfam" id="PF00593"/>
    </source>
</evidence>
<evidence type="ECO:0000256" key="1">
    <source>
        <dbReference type="PROSITE-ProRule" id="PRU01360"/>
    </source>
</evidence>
<evidence type="ECO:0000256" key="3">
    <source>
        <dbReference type="SAM" id="SignalP"/>
    </source>
</evidence>
<dbReference type="NCBIfam" id="TIGR04056">
    <property type="entry name" value="OMP_RagA_SusC"/>
    <property type="match status" value="1"/>
</dbReference>
<dbReference type="InterPro" id="IPR023996">
    <property type="entry name" value="TonB-dep_OMP_SusC/RagA"/>
</dbReference>
<feature type="signal peptide" evidence="3">
    <location>
        <begin position="1"/>
        <end position="28"/>
    </location>
</feature>
<keyword evidence="2" id="KW-0798">TonB box</keyword>
<keyword evidence="1" id="KW-1134">Transmembrane beta strand</keyword>
<keyword evidence="1" id="KW-0813">Transport</keyword>
<dbReference type="InterPro" id="IPR039426">
    <property type="entry name" value="TonB-dep_rcpt-like"/>
</dbReference>
<comment type="subcellular location">
    <subcellularLocation>
        <location evidence="1">Cell outer membrane</location>
        <topology evidence="1">Multi-pass membrane protein</topology>
    </subcellularLocation>
</comment>
<dbReference type="SUPFAM" id="SSF56935">
    <property type="entry name" value="Porins"/>
    <property type="match status" value="1"/>
</dbReference>
<dbReference type="Gene3D" id="2.170.130.10">
    <property type="entry name" value="TonB-dependent receptor, plug domain"/>
    <property type="match status" value="1"/>
</dbReference>
<dbReference type="InterPro" id="IPR008969">
    <property type="entry name" value="CarboxyPept-like_regulatory"/>
</dbReference>
<feature type="domain" description="TonB-dependent receptor plug" evidence="5">
    <location>
        <begin position="132"/>
        <end position="238"/>
    </location>
</feature>
<feature type="domain" description="TonB-dependent receptor-like beta-barrel" evidence="4">
    <location>
        <begin position="402"/>
        <end position="961"/>
    </location>
</feature>
<dbReference type="Gene3D" id="2.60.40.1120">
    <property type="entry name" value="Carboxypeptidase-like, regulatory domain"/>
    <property type="match status" value="1"/>
</dbReference>
<feature type="chain" id="PRO_5011491439" evidence="3">
    <location>
        <begin position="29"/>
        <end position="1094"/>
    </location>
</feature>
<comment type="similarity">
    <text evidence="1 2">Belongs to the TonB-dependent receptor family.</text>
</comment>
<keyword evidence="1 2" id="KW-0472">Membrane</keyword>
<evidence type="ECO:0000313" key="7">
    <source>
        <dbReference type="Proteomes" id="UP000199421"/>
    </source>
</evidence>
<dbReference type="OrthoDB" id="604358at2"/>
<dbReference type="Pfam" id="PF07715">
    <property type="entry name" value="Plug"/>
    <property type="match status" value="1"/>
</dbReference>
<dbReference type="NCBIfam" id="TIGR04057">
    <property type="entry name" value="SusC_RagA_signa"/>
    <property type="match status" value="1"/>
</dbReference>
<dbReference type="EMBL" id="FOAF01000006">
    <property type="protein sequence ID" value="SEL99946.1"/>
    <property type="molecule type" value="Genomic_DNA"/>
</dbReference>
<keyword evidence="1" id="KW-0998">Cell outer membrane</keyword>
<dbReference type="STRING" id="407022.SAMN05661044_03926"/>
<keyword evidence="3" id="KW-0732">Signal</keyword>
<gene>
    <name evidence="6" type="ORF">SAMN05661044_03926</name>
</gene>
<evidence type="ECO:0000259" key="5">
    <source>
        <dbReference type="Pfam" id="PF07715"/>
    </source>
</evidence>
<organism evidence="6 7">
    <name type="scientific">Olivibacter domesticus</name>
    <name type="common">Pseudosphingobacterium domesticum</name>
    <dbReference type="NCBI Taxonomy" id="407022"/>
    <lineage>
        <taxon>Bacteria</taxon>
        <taxon>Pseudomonadati</taxon>
        <taxon>Bacteroidota</taxon>
        <taxon>Sphingobacteriia</taxon>
        <taxon>Sphingobacteriales</taxon>
        <taxon>Sphingobacteriaceae</taxon>
        <taxon>Olivibacter</taxon>
    </lineage>
</organism>
<dbReference type="Proteomes" id="UP000199421">
    <property type="component" value="Unassembled WGS sequence"/>
</dbReference>
<protein>
    <submittedName>
        <fullName evidence="6">TonB-linked outer membrane protein, SusC/RagA family</fullName>
    </submittedName>
</protein>
<dbReference type="Pfam" id="PF00593">
    <property type="entry name" value="TonB_dep_Rec_b-barrel"/>
    <property type="match status" value="1"/>
</dbReference>
<keyword evidence="7" id="KW-1185">Reference proteome</keyword>